<reference evidence="1" key="1">
    <citation type="submission" date="2022-03" db="EMBL/GenBank/DDBJ databases">
        <title>Draft genome sequence of Aduncisulcus paluster, a free-living microaerophilic Fornicata.</title>
        <authorList>
            <person name="Yuyama I."/>
            <person name="Kume K."/>
            <person name="Tamura T."/>
            <person name="Inagaki Y."/>
            <person name="Hashimoto T."/>
        </authorList>
    </citation>
    <scope>NUCLEOTIDE SEQUENCE</scope>
    <source>
        <strain evidence="1">NY0171</strain>
    </source>
</reference>
<accession>A0ABQ5KHT1</accession>
<gene>
    <name evidence="1" type="ORF">ADUPG1_005666</name>
</gene>
<evidence type="ECO:0000313" key="2">
    <source>
        <dbReference type="Proteomes" id="UP001057375"/>
    </source>
</evidence>
<name>A0ABQ5KHT1_9EUKA</name>
<dbReference type="EMBL" id="BQXS01009127">
    <property type="protein sequence ID" value="GKT30854.1"/>
    <property type="molecule type" value="Genomic_DNA"/>
</dbReference>
<feature type="non-terminal residue" evidence="1">
    <location>
        <position position="81"/>
    </location>
</feature>
<proteinExistence type="predicted"/>
<organism evidence="1 2">
    <name type="scientific">Aduncisulcus paluster</name>
    <dbReference type="NCBI Taxonomy" id="2918883"/>
    <lineage>
        <taxon>Eukaryota</taxon>
        <taxon>Metamonada</taxon>
        <taxon>Carpediemonas-like organisms</taxon>
        <taxon>Aduncisulcus</taxon>
    </lineage>
</organism>
<comment type="caution">
    <text evidence="1">The sequence shown here is derived from an EMBL/GenBank/DDBJ whole genome shotgun (WGS) entry which is preliminary data.</text>
</comment>
<protein>
    <submittedName>
        <fullName evidence="1">Uncharacterized protein</fullName>
    </submittedName>
</protein>
<evidence type="ECO:0000313" key="1">
    <source>
        <dbReference type="EMBL" id="GKT30854.1"/>
    </source>
</evidence>
<dbReference type="Proteomes" id="UP001057375">
    <property type="component" value="Unassembled WGS sequence"/>
</dbReference>
<keyword evidence="2" id="KW-1185">Reference proteome</keyword>
<sequence>MTVNLRKAESQPLRIDLIILFQPWKTVSIECSGNSSQHNNTNVISRQCPPESERCIYYSDSGYQQQPGTMAKHELYGLALL</sequence>